<dbReference type="InterPro" id="IPR050790">
    <property type="entry name" value="ExbB/TolQ_transport"/>
</dbReference>
<dbReference type="AlphaFoldDB" id="A0A286RD58"/>
<dbReference type="InterPro" id="IPR002898">
    <property type="entry name" value="MotA_ExbB_proton_chnl"/>
</dbReference>
<keyword evidence="6" id="KW-0813">Transport</keyword>
<evidence type="ECO:0000256" key="7">
    <source>
        <dbReference type="SAM" id="MobiDB-lite"/>
    </source>
</evidence>
<keyword evidence="5 8" id="KW-0472">Membrane</keyword>
<dbReference type="PANTHER" id="PTHR30625">
    <property type="entry name" value="PROTEIN TOLQ"/>
    <property type="match status" value="1"/>
</dbReference>
<evidence type="ECO:0000256" key="6">
    <source>
        <dbReference type="RuleBase" id="RU004057"/>
    </source>
</evidence>
<evidence type="ECO:0000256" key="8">
    <source>
        <dbReference type="SAM" id="Phobius"/>
    </source>
</evidence>
<evidence type="ECO:0000256" key="1">
    <source>
        <dbReference type="ARBA" id="ARBA00004651"/>
    </source>
</evidence>
<dbReference type="PANTHER" id="PTHR30625:SF17">
    <property type="entry name" value="TOLQ-RELATED"/>
    <property type="match status" value="1"/>
</dbReference>
<gene>
    <name evidence="10" type="ORF">THTE_1284</name>
</gene>
<organism evidence="10 11">
    <name type="scientific">Thermogutta terrifontis</name>
    <dbReference type="NCBI Taxonomy" id="1331910"/>
    <lineage>
        <taxon>Bacteria</taxon>
        <taxon>Pseudomonadati</taxon>
        <taxon>Planctomycetota</taxon>
        <taxon>Planctomycetia</taxon>
        <taxon>Pirellulales</taxon>
        <taxon>Thermoguttaceae</taxon>
        <taxon>Thermogutta</taxon>
    </lineage>
</organism>
<feature type="transmembrane region" description="Helical" evidence="8">
    <location>
        <begin position="163"/>
        <end position="183"/>
    </location>
</feature>
<comment type="similarity">
    <text evidence="6">Belongs to the exbB/tolQ family.</text>
</comment>
<evidence type="ECO:0000256" key="3">
    <source>
        <dbReference type="ARBA" id="ARBA00022692"/>
    </source>
</evidence>
<keyword evidence="4 8" id="KW-1133">Transmembrane helix</keyword>
<keyword evidence="6" id="KW-0653">Protein transport</keyword>
<keyword evidence="3 8" id="KW-0812">Transmembrane</keyword>
<dbReference type="RefSeq" id="WP_095414363.1">
    <property type="nucleotide sequence ID" value="NZ_CP018477.1"/>
</dbReference>
<proteinExistence type="inferred from homology"/>
<evidence type="ECO:0000256" key="5">
    <source>
        <dbReference type="ARBA" id="ARBA00023136"/>
    </source>
</evidence>
<feature type="transmembrane region" description="Helical" evidence="8">
    <location>
        <begin position="119"/>
        <end position="143"/>
    </location>
</feature>
<dbReference type="KEGG" id="ttf:THTE_1284"/>
<protein>
    <submittedName>
        <fullName evidence="10">MotA/TolQ/ExbB proton channel family protein</fullName>
    </submittedName>
</protein>
<sequence>MRFDLSTITTYLGTADYAALALVALWGAFCMVMLVRRIRRFRFVTEQQQEEFLLRVEDLITRGDFTAAVDMCSEDSRALPQLVRLALLNRRLGLSRLRTLLVERFQRDVLADLEYRLSWIYTVIKSAPMLGLFGTVLGMMGAFAKLSGGEKVDPTKLADDISLALVTTAIGLAIAIPLVLCAASASIQIRKLEDFVSSGLNRLLDVLKSAGVRTESAATPPPAPAPAGRTAAERTFRTE</sequence>
<dbReference type="Pfam" id="PF01618">
    <property type="entry name" value="MotA_ExbB"/>
    <property type="match status" value="1"/>
</dbReference>
<feature type="domain" description="MotA/TolQ/ExbB proton channel" evidence="9">
    <location>
        <begin position="108"/>
        <end position="192"/>
    </location>
</feature>
<feature type="transmembrane region" description="Helical" evidence="8">
    <location>
        <begin position="17"/>
        <end position="35"/>
    </location>
</feature>
<evidence type="ECO:0000259" key="9">
    <source>
        <dbReference type="Pfam" id="PF01618"/>
    </source>
</evidence>
<name>A0A286RD58_9BACT</name>
<dbReference type="GO" id="GO:0017038">
    <property type="term" value="P:protein import"/>
    <property type="evidence" value="ECO:0007669"/>
    <property type="project" value="TreeGrafter"/>
</dbReference>
<evidence type="ECO:0000313" key="11">
    <source>
        <dbReference type="Proteomes" id="UP000215086"/>
    </source>
</evidence>
<evidence type="ECO:0000313" key="10">
    <source>
        <dbReference type="EMBL" id="ASV73886.1"/>
    </source>
</evidence>
<keyword evidence="2" id="KW-1003">Cell membrane</keyword>
<dbReference type="GO" id="GO:0005886">
    <property type="term" value="C:plasma membrane"/>
    <property type="evidence" value="ECO:0007669"/>
    <property type="project" value="UniProtKB-SubCell"/>
</dbReference>
<dbReference type="EMBL" id="CP018477">
    <property type="protein sequence ID" value="ASV73886.1"/>
    <property type="molecule type" value="Genomic_DNA"/>
</dbReference>
<dbReference type="OrthoDB" id="9809716at2"/>
<dbReference type="Proteomes" id="UP000215086">
    <property type="component" value="Chromosome"/>
</dbReference>
<evidence type="ECO:0000256" key="4">
    <source>
        <dbReference type="ARBA" id="ARBA00022989"/>
    </source>
</evidence>
<feature type="region of interest" description="Disordered" evidence="7">
    <location>
        <begin position="215"/>
        <end position="239"/>
    </location>
</feature>
<evidence type="ECO:0000256" key="2">
    <source>
        <dbReference type="ARBA" id="ARBA00022475"/>
    </source>
</evidence>
<keyword evidence="11" id="KW-1185">Reference proteome</keyword>
<reference evidence="10 11" key="1">
    <citation type="journal article" name="Front. Microbiol.">
        <title>Sugar Metabolism of the First Thermophilic Planctomycete Thermogutta terrifontis: Comparative Genomic and Transcriptomic Approaches.</title>
        <authorList>
            <person name="Elcheninov A.G."/>
            <person name="Menzel P."/>
            <person name="Gudbergsdottir S.R."/>
            <person name="Slesarev A.I."/>
            <person name="Kadnikov V.V."/>
            <person name="Krogh A."/>
            <person name="Bonch-Osmolovskaya E.A."/>
            <person name="Peng X."/>
            <person name="Kublanov I.V."/>
        </authorList>
    </citation>
    <scope>NUCLEOTIDE SEQUENCE [LARGE SCALE GENOMIC DNA]</scope>
    <source>
        <strain evidence="10 11">R1</strain>
    </source>
</reference>
<accession>A0A286RD58</accession>
<comment type="subcellular location">
    <subcellularLocation>
        <location evidence="1">Cell membrane</location>
        <topology evidence="1">Multi-pass membrane protein</topology>
    </subcellularLocation>
    <subcellularLocation>
        <location evidence="6">Membrane</location>
        <topology evidence="6">Multi-pass membrane protein</topology>
    </subcellularLocation>
</comment>